<evidence type="ECO:0000256" key="1">
    <source>
        <dbReference type="SAM" id="MobiDB-lite"/>
    </source>
</evidence>
<reference evidence="2" key="1">
    <citation type="submission" date="2020-04" db="EMBL/GenBank/DDBJ databases">
        <title>Genome Assembly and Annotation of Botryosphaeria dothidea sdau 11-99, a Latent Pathogen of Apple Fruit Ring Rot in China.</title>
        <authorList>
            <person name="Yu C."/>
            <person name="Diao Y."/>
            <person name="Lu Q."/>
            <person name="Zhao J."/>
            <person name="Cui S."/>
            <person name="Peng C."/>
            <person name="He B."/>
            <person name="Liu H."/>
        </authorList>
    </citation>
    <scope>NUCLEOTIDE SEQUENCE [LARGE SCALE GENOMIC DNA]</scope>
    <source>
        <strain evidence="2">Sdau11-99</strain>
    </source>
</reference>
<evidence type="ECO:0000313" key="2">
    <source>
        <dbReference type="EMBL" id="KAF4303504.1"/>
    </source>
</evidence>
<protein>
    <submittedName>
        <fullName evidence="2">Uncharacterized protein</fullName>
    </submittedName>
</protein>
<dbReference type="EMBL" id="WWBZ02000062">
    <property type="protein sequence ID" value="KAF4303504.1"/>
    <property type="molecule type" value="Genomic_DNA"/>
</dbReference>
<sequence length="79" mass="8707">MPSIHVIKSAAAASAMPKDKLSQPKETFSVFNDGDSDDLLEDLKKEKKKQADATKRADEAKRNTGADSADCSLQKRRDR</sequence>
<comment type="caution">
    <text evidence="2">The sequence shown here is derived from an EMBL/GenBank/DDBJ whole genome shotgun (WGS) entry which is preliminary data.</text>
</comment>
<accession>A0A8H4MY80</accession>
<evidence type="ECO:0000313" key="3">
    <source>
        <dbReference type="Proteomes" id="UP000572817"/>
    </source>
</evidence>
<proteinExistence type="predicted"/>
<keyword evidence="3" id="KW-1185">Reference proteome</keyword>
<dbReference type="OrthoDB" id="10351999at2759"/>
<feature type="compositionally biased region" description="Basic and acidic residues" evidence="1">
    <location>
        <begin position="41"/>
        <end position="64"/>
    </location>
</feature>
<dbReference type="Proteomes" id="UP000572817">
    <property type="component" value="Unassembled WGS sequence"/>
</dbReference>
<dbReference type="AlphaFoldDB" id="A0A8H4MY80"/>
<feature type="region of interest" description="Disordered" evidence="1">
    <location>
        <begin position="1"/>
        <end position="79"/>
    </location>
</feature>
<name>A0A8H4MY80_9PEZI</name>
<gene>
    <name evidence="2" type="ORF">GTA08_BOTSDO08654</name>
</gene>
<organism evidence="2 3">
    <name type="scientific">Botryosphaeria dothidea</name>
    <dbReference type="NCBI Taxonomy" id="55169"/>
    <lineage>
        <taxon>Eukaryota</taxon>
        <taxon>Fungi</taxon>
        <taxon>Dikarya</taxon>
        <taxon>Ascomycota</taxon>
        <taxon>Pezizomycotina</taxon>
        <taxon>Dothideomycetes</taxon>
        <taxon>Dothideomycetes incertae sedis</taxon>
        <taxon>Botryosphaeriales</taxon>
        <taxon>Botryosphaeriaceae</taxon>
        <taxon>Botryosphaeria</taxon>
    </lineage>
</organism>